<dbReference type="PANTHER" id="PTHR41523:SF7">
    <property type="entry name" value="HISTIDINE KINASE"/>
    <property type="match status" value="1"/>
</dbReference>
<evidence type="ECO:0000259" key="9">
    <source>
        <dbReference type="SMART" id="SM00911"/>
    </source>
</evidence>
<comment type="catalytic activity">
    <reaction evidence="1">
        <text>ATP + protein L-histidine = ADP + protein N-phospho-L-histidine.</text>
        <dbReference type="EC" id="2.7.13.3"/>
    </reaction>
</comment>
<keyword evidence="8" id="KW-0067">ATP-binding</keyword>
<dbReference type="EC" id="2.7.13.3" evidence="2"/>
<accession>A0A330GJN0</accession>
<gene>
    <name evidence="10" type="ORF">DPM35_27910</name>
</gene>
<dbReference type="Pfam" id="PF07536">
    <property type="entry name" value="HWE_HK"/>
    <property type="match status" value="1"/>
</dbReference>
<dbReference type="Proteomes" id="UP000251956">
    <property type="component" value="Unassembled WGS sequence"/>
</dbReference>
<keyword evidence="5" id="KW-0808">Transferase</keyword>
<name>A0A330GJN0_9HYPH</name>
<keyword evidence="6" id="KW-0547">Nucleotide-binding</keyword>
<organism evidence="10 11">
    <name type="scientific">Mesorhizobium atlanticum</name>
    <dbReference type="NCBI Taxonomy" id="2233532"/>
    <lineage>
        <taxon>Bacteria</taxon>
        <taxon>Pseudomonadati</taxon>
        <taxon>Pseudomonadota</taxon>
        <taxon>Alphaproteobacteria</taxon>
        <taxon>Hyphomicrobiales</taxon>
        <taxon>Phyllobacteriaceae</taxon>
        <taxon>Mesorhizobium</taxon>
    </lineage>
</organism>
<dbReference type="GO" id="GO:0005524">
    <property type="term" value="F:ATP binding"/>
    <property type="evidence" value="ECO:0007669"/>
    <property type="project" value="UniProtKB-KW"/>
</dbReference>
<dbReference type="InterPro" id="IPR011102">
    <property type="entry name" value="Sig_transdc_His_kinase_HWE"/>
</dbReference>
<keyword evidence="7 10" id="KW-0418">Kinase</keyword>
<dbReference type="RefSeq" id="WP_112130385.1">
    <property type="nucleotide sequence ID" value="NZ_QMBQ01000010.1"/>
</dbReference>
<keyword evidence="11" id="KW-1185">Reference proteome</keyword>
<dbReference type="InterPro" id="IPR036890">
    <property type="entry name" value="HATPase_C_sf"/>
</dbReference>
<dbReference type="InterPro" id="IPR035965">
    <property type="entry name" value="PAS-like_dom_sf"/>
</dbReference>
<dbReference type="GO" id="GO:0004673">
    <property type="term" value="F:protein histidine kinase activity"/>
    <property type="evidence" value="ECO:0007669"/>
    <property type="project" value="UniProtKB-EC"/>
</dbReference>
<evidence type="ECO:0000256" key="6">
    <source>
        <dbReference type="ARBA" id="ARBA00022741"/>
    </source>
</evidence>
<evidence type="ECO:0000313" key="10">
    <source>
        <dbReference type="EMBL" id="RAZ72613.1"/>
    </source>
</evidence>
<evidence type="ECO:0000256" key="8">
    <source>
        <dbReference type="ARBA" id="ARBA00022840"/>
    </source>
</evidence>
<evidence type="ECO:0000256" key="3">
    <source>
        <dbReference type="ARBA" id="ARBA00021740"/>
    </source>
</evidence>
<dbReference type="EMBL" id="QMBQ01000010">
    <property type="protein sequence ID" value="RAZ72613.1"/>
    <property type="molecule type" value="Genomic_DNA"/>
</dbReference>
<dbReference type="Pfam" id="PF08448">
    <property type="entry name" value="PAS_4"/>
    <property type="match status" value="1"/>
</dbReference>
<evidence type="ECO:0000256" key="5">
    <source>
        <dbReference type="ARBA" id="ARBA00022679"/>
    </source>
</evidence>
<evidence type="ECO:0000313" key="11">
    <source>
        <dbReference type="Proteomes" id="UP000251956"/>
    </source>
</evidence>
<evidence type="ECO:0000256" key="1">
    <source>
        <dbReference type="ARBA" id="ARBA00000085"/>
    </source>
</evidence>
<evidence type="ECO:0000256" key="4">
    <source>
        <dbReference type="ARBA" id="ARBA00022553"/>
    </source>
</evidence>
<comment type="caution">
    <text evidence="10">The sequence shown here is derived from an EMBL/GenBank/DDBJ whole genome shotgun (WGS) entry which is preliminary data.</text>
</comment>
<feature type="domain" description="Signal transduction histidine kinase HWE region" evidence="9">
    <location>
        <begin position="144"/>
        <end position="225"/>
    </location>
</feature>
<dbReference type="AlphaFoldDB" id="A0A330GJN0"/>
<dbReference type="SMART" id="SM00911">
    <property type="entry name" value="HWE_HK"/>
    <property type="match status" value="1"/>
</dbReference>
<dbReference type="InterPro" id="IPR013656">
    <property type="entry name" value="PAS_4"/>
</dbReference>
<keyword evidence="4" id="KW-0597">Phosphoprotein</keyword>
<sequence length="335" mass="37199">MDLEDLYRILRTGHVQAQGIVDTVPDPMLVLDSALTVQSANRAFFRTFAVDRYDTIGQHLYELGNGQWDIPELRHLLGEVIPKSSAVMDYRVTHDFPQIGKKIMLLTARTVFNPDNVSHLMLLSIVDITERSRKEAEFEAVFGELRHRLKNVLGLVRALANQTKAEGISGEEYRKVFLGRLHAVADANDLAFSDHGEDSLEALVARATKPFQTTPETIIVEPGPPVALASKEIMSLSLLLHELATNAIKYGALSAPAGTVRIRWEVEQGDHPLLRLSWRESGGPPVRKPASTGYGTQLIKFAIAYNLGGQVEQKYRTEGFEAEIVVPLERAARPD</sequence>
<dbReference type="SUPFAM" id="SSF55785">
    <property type="entry name" value="PYP-like sensor domain (PAS domain)"/>
    <property type="match status" value="1"/>
</dbReference>
<dbReference type="Gene3D" id="3.30.450.20">
    <property type="entry name" value="PAS domain"/>
    <property type="match status" value="1"/>
</dbReference>
<evidence type="ECO:0000256" key="2">
    <source>
        <dbReference type="ARBA" id="ARBA00012438"/>
    </source>
</evidence>
<protein>
    <recommendedName>
        <fullName evidence="3">Blue-light-activated histidine kinase</fullName>
        <ecNumber evidence="2">2.7.13.3</ecNumber>
    </recommendedName>
</protein>
<dbReference type="InterPro" id="IPR000014">
    <property type="entry name" value="PAS"/>
</dbReference>
<dbReference type="SUPFAM" id="SSF55874">
    <property type="entry name" value="ATPase domain of HSP90 chaperone/DNA topoisomerase II/histidine kinase"/>
    <property type="match status" value="1"/>
</dbReference>
<dbReference type="CDD" id="cd00130">
    <property type="entry name" value="PAS"/>
    <property type="match status" value="1"/>
</dbReference>
<reference evidence="11" key="1">
    <citation type="submission" date="2018-06" db="EMBL/GenBank/DDBJ databases">
        <authorList>
            <person name="Helene L.C."/>
            <person name="Dall'Agnol R."/>
            <person name="Delamuta J.R."/>
            <person name="Hungria M."/>
        </authorList>
    </citation>
    <scope>NUCLEOTIDE SEQUENCE [LARGE SCALE GENOMIC DNA]</scope>
    <source>
        <strain evidence="11">CNPSo 3140</strain>
    </source>
</reference>
<proteinExistence type="predicted"/>
<reference evidence="10 11" key="2">
    <citation type="submission" date="2018-07" db="EMBL/GenBank/DDBJ databases">
        <title>Diversity of Mesorhizobium strains in Brazil.</title>
        <authorList>
            <person name="Helene L.C.F."/>
            <person name="Dall'Agnol R."/>
            <person name="Delamuta J.R.M."/>
            <person name="Hungria M."/>
        </authorList>
    </citation>
    <scope>NUCLEOTIDE SEQUENCE [LARGE SCALE GENOMIC DNA]</scope>
    <source>
        <strain evidence="10 11">CNPSo 3140</strain>
    </source>
</reference>
<evidence type="ECO:0000256" key="7">
    <source>
        <dbReference type="ARBA" id="ARBA00022777"/>
    </source>
</evidence>
<dbReference type="PANTHER" id="PTHR41523">
    <property type="entry name" value="TWO-COMPONENT SYSTEM SENSOR PROTEIN"/>
    <property type="match status" value="1"/>
</dbReference>
<dbReference type="OrthoDB" id="7297573at2"/>
<dbReference type="Gene3D" id="3.30.565.10">
    <property type="entry name" value="Histidine kinase-like ATPase, C-terminal domain"/>
    <property type="match status" value="1"/>
</dbReference>